<gene>
    <name evidence="2" type="ORF">Q5P01_000319</name>
</gene>
<dbReference type="EMBL" id="JAUPFM010000039">
    <property type="protein sequence ID" value="KAK2814520.1"/>
    <property type="molecule type" value="Genomic_DNA"/>
</dbReference>
<dbReference type="Proteomes" id="UP001187415">
    <property type="component" value="Unassembled WGS sequence"/>
</dbReference>
<keyword evidence="3" id="KW-1185">Reference proteome</keyword>
<name>A0AA88III6_CHASR</name>
<organism evidence="2 3">
    <name type="scientific">Channa striata</name>
    <name type="common">Snakehead murrel</name>
    <name type="synonym">Ophicephalus striatus</name>
    <dbReference type="NCBI Taxonomy" id="64152"/>
    <lineage>
        <taxon>Eukaryota</taxon>
        <taxon>Metazoa</taxon>
        <taxon>Chordata</taxon>
        <taxon>Craniata</taxon>
        <taxon>Vertebrata</taxon>
        <taxon>Euteleostomi</taxon>
        <taxon>Actinopterygii</taxon>
        <taxon>Neopterygii</taxon>
        <taxon>Teleostei</taxon>
        <taxon>Neoteleostei</taxon>
        <taxon>Acanthomorphata</taxon>
        <taxon>Anabantaria</taxon>
        <taxon>Anabantiformes</taxon>
        <taxon>Channoidei</taxon>
        <taxon>Channidae</taxon>
        <taxon>Channa</taxon>
    </lineage>
</organism>
<feature type="region of interest" description="Disordered" evidence="1">
    <location>
        <begin position="159"/>
        <end position="182"/>
    </location>
</feature>
<accession>A0AA88III6</accession>
<proteinExistence type="predicted"/>
<evidence type="ECO:0000313" key="3">
    <source>
        <dbReference type="Proteomes" id="UP001187415"/>
    </source>
</evidence>
<protein>
    <submittedName>
        <fullName evidence="2">Uncharacterized protein</fullName>
    </submittedName>
</protein>
<comment type="caution">
    <text evidence="2">The sequence shown here is derived from an EMBL/GenBank/DDBJ whole genome shotgun (WGS) entry which is preliminary data.</text>
</comment>
<reference evidence="2" key="1">
    <citation type="submission" date="2023-07" db="EMBL/GenBank/DDBJ databases">
        <title>Chromosome-level Genome Assembly of Striped Snakehead (Channa striata).</title>
        <authorList>
            <person name="Liu H."/>
        </authorList>
    </citation>
    <scope>NUCLEOTIDE SEQUENCE</scope>
    <source>
        <strain evidence="2">Gz</strain>
        <tissue evidence="2">Muscle</tissue>
    </source>
</reference>
<sequence>MLVAGVLISSYNKRRCEEIGRLGVPLPSGLLCGGSLRAIGLAALALGNCVRGDSCECISDRSGELRGDGAVGAGLCRSGRAPGAQVPGPRAAPAFARELPPHRGGPRDDRLAAQSLGRLRLRRVGSGAGTDIVPFPARNRLGVRMRPAWRHRTIMDISEEPASHRPAARQRRTGSDYGPSSETCWSRAWKDLSRRGGARYLVSAPAWGVRTGERAGDTTTRSPPAALAQQTRRRTWNLLERRVQAQPASSTLEFTKPAVYQDESRSVLCWPARITRERVAEIRRSGSRVQSRAYKQHVEVDGSVAREERR</sequence>
<evidence type="ECO:0000256" key="1">
    <source>
        <dbReference type="SAM" id="MobiDB-lite"/>
    </source>
</evidence>
<dbReference type="AlphaFoldDB" id="A0AA88III6"/>
<evidence type="ECO:0000313" key="2">
    <source>
        <dbReference type="EMBL" id="KAK2814520.1"/>
    </source>
</evidence>